<dbReference type="InterPro" id="IPR012338">
    <property type="entry name" value="Beta-lactam/transpept-like"/>
</dbReference>
<proteinExistence type="inferred from homology"/>
<dbReference type="GO" id="GO:0006508">
    <property type="term" value="P:proteolysis"/>
    <property type="evidence" value="ECO:0007669"/>
    <property type="project" value="UniProtKB-KW"/>
</dbReference>
<feature type="domain" description="Penicillin-binding protein transpeptidase" evidence="14">
    <location>
        <begin position="233"/>
        <end position="544"/>
    </location>
</feature>
<keyword evidence="11" id="KW-1133">Transmembrane helix</keyword>
<evidence type="ECO:0000313" key="16">
    <source>
        <dbReference type="EMBL" id="QDZ41513.1"/>
    </source>
</evidence>
<dbReference type="GO" id="GO:0008360">
    <property type="term" value="P:regulation of cell shape"/>
    <property type="evidence" value="ECO:0007669"/>
    <property type="project" value="UniProtKB-KW"/>
</dbReference>
<dbReference type="NCBIfam" id="TIGR03423">
    <property type="entry name" value="pbp2_mrdA"/>
    <property type="match status" value="1"/>
</dbReference>
<accession>A0A5B8NQA0</accession>
<dbReference type="PANTHER" id="PTHR30627">
    <property type="entry name" value="PEPTIDOGLYCAN D,D-TRANSPEPTIDASE"/>
    <property type="match status" value="1"/>
</dbReference>
<keyword evidence="13" id="KW-0961">Cell wall biogenesis/degradation</keyword>
<evidence type="ECO:0000256" key="10">
    <source>
        <dbReference type="ARBA" id="ARBA00022984"/>
    </source>
</evidence>
<evidence type="ECO:0000256" key="7">
    <source>
        <dbReference type="ARBA" id="ARBA00022692"/>
    </source>
</evidence>
<keyword evidence="12" id="KW-0472">Membrane</keyword>
<protein>
    <submittedName>
        <fullName evidence="16">Penicillin-binding protein 2</fullName>
        <ecNumber evidence="16">3.4.16.4</ecNumber>
    </submittedName>
</protein>
<dbReference type="InterPro" id="IPR050515">
    <property type="entry name" value="Beta-lactam/transpept"/>
</dbReference>
<dbReference type="GO" id="GO:0009252">
    <property type="term" value="P:peptidoglycan biosynthetic process"/>
    <property type="evidence" value="ECO:0007669"/>
    <property type="project" value="UniProtKB-KW"/>
</dbReference>
<dbReference type="Gene3D" id="3.30.1390.30">
    <property type="entry name" value="Penicillin-binding protein 2a, domain 3"/>
    <property type="match status" value="1"/>
</dbReference>
<dbReference type="SUPFAM" id="SSF56601">
    <property type="entry name" value="beta-lactamase/transpeptidase-like"/>
    <property type="match status" value="1"/>
</dbReference>
<dbReference type="KEGG" id="enn:FRE64_11135"/>
<reference evidence="16" key="1">
    <citation type="submission" date="2019-08" db="EMBL/GenBank/DDBJ databases">
        <title>Carotenoids and Carotenoid Binding Proteins in the Halophilic Cyanobacterium Euhalothece sp. ZM00.</title>
        <authorList>
            <person name="Cho S.M."/>
            <person name="Song J.Y."/>
            <person name="Park Y.-I."/>
        </authorList>
    </citation>
    <scope>NUCLEOTIDE SEQUENCE [LARGE SCALE GENOMIC DNA]</scope>
    <source>
        <strain evidence="16">Z-M001</strain>
    </source>
</reference>
<evidence type="ECO:0000256" key="9">
    <source>
        <dbReference type="ARBA" id="ARBA00022960"/>
    </source>
</evidence>
<dbReference type="Gene3D" id="3.90.1310.10">
    <property type="entry name" value="Penicillin-binding protein 2a (Domain 2)"/>
    <property type="match status" value="1"/>
</dbReference>
<evidence type="ECO:0000256" key="12">
    <source>
        <dbReference type="ARBA" id="ARBA00023136"/>
    </source>
</evidence>
<evidence type="ECO:0000256" key="1">
    <source>
        <dbReference type="ARBA" id="ARBA00004167"/>
    </source>
</evidence>
<sequence>MGARLGHLQLVQGERNRQLAEENRIRILPKPPVRGNILDRNGNIIADSRLSYSAFLWPLAKAEPNWETTVNRLSEILNISVEEITSRLDDVPVDSPQLVRIARGLTPEQVTAIEEYNYELSGVELDIEPVRDYPYGSTAAHLLGYTGEITQEELDNRGGDYRLGDIIGRMGAEAAFEQRLRGEWGGQQVEVNGAGRIIRILGEQEAKAGRNVTLTLDIELQEAAEEALGNRVGAIVALDPNNGEVLAMASRPTFDPNIFSGNITSEVWQELQGKDNPFVNRALRGFPPASTFKIVPATAGMESGQYPPNTVLNTSAFLNVSGVRVGEWNRAGFGRIGYRGALAWSSNTFFGQVGRGVGGETLIDWAKRYGFGQKTTLELPEEASGLIADEEWKQQRFNTSWSEGDTVNMSLGQGLTLATPLQVAVMFAVPANGGYRVNPHFLKTDDNQSLEKVSLNLQNSTLNTLREGLREVVTNGTGSAVNVSTIPQAAGKTGTAEARPRASHAWFGGYAPNDNPEIVVVAFAEHSGGGGGAVAAPMARQVMEAYFNRD</sequence>
<evidence type="ECO:0000259" key="14">
    <source>
        <dbReference type="Pfam" id="PF00905"/>
    </source>
</evidence>
<dbReference type="SUPFAM" id="SSF56519">
    <property type="entry name" value="Penicillin binding protein dimerisation domain"/>
    <property type="match status" value="1"/>
</dbReference>
<dbReference type="Gene3D" id="3.40.710.10">
    <property type="entry name" value="DD-peptidase/beta-lactamase superfamily"/>
    <property type="match status" value="1"/>
</dbReference>
<dbReference type="GO" id="GO:0071972">
    <property type="term" value="F:peptidoglycan L,D-transpeptidase activity"/>
    <property type="evidence" value="ECO:0007669"/>
    <property type="project" value="TreeGrafter"/>
</dbReference>
<keyword evidence="16" id="KW-0121">Carboxypeptidase</keyword>
<dbReference type="Pfam" id="PF00905">
    <property type="entry name" value="Transpeptidase"/>
    <property type="match status" value="1"/>
</dbReference>
<dbReference type="AlphaFoldDB" id="A0A5B8NQA0"/>
<keyword evidence="9" id="KW-0133">Cell shape</keyword>
<gene>
    <name evidence="16" type="primary">mrdA</name>
    <name evidence="16" type="ORF">FRE64_11135</name>
</gene>
<keyword evidence="17" id="KW-1185">Reference proteome</keyword>
<evidence type="ECO:0000259" key="15">
    <source>
        <dbReference type="Pfam" id="PF03717"/>
    </source>
</evidence>
<feature type="domain" description="Penicillin-binding protein dimerisation" evidence="15">
    <location>
        <begin position="30"/>
        <end position="199"/>
    </location>
</feature>
<dbReference type="OrthoDB" id="9766847at2"/>
<name>A0A5B8NQA0_9CHRO</name>
<dbReference type="Proteomes" id="UP000318453">
    <property type="component" value="Chromosome"/>
</dbReference>
<evidence type="ECO:0000256" key="2">
    <source>
        <dbReference type="ARBA" id="ARBA00004236"/>
    </source>
</evidence>
<dbReference type="GO" id="GO:0005886">
    <property type="term" value="C:plasma membrane"/>
    <property type="evidence" value="ECO:0007669"/>
    <property type="project" value="UniProtKB-SubCell"/>
</dbReference>
<evidence type="ECO:0000256" key="11">
    <source>
        <dbReference type="ARBA" id="ARBA00022989"/>
    </source>
</evidence>
<keyword evidence="10" id="KW-0573">Peptidoglycan synthesis</keyword>
<dbReference type="Pfam" id="PF03717">
    <property type="entry name" value="PBP_dimer"/>
    <property type="match status" value="1"/>
</dbReference>
<keyword evidence="8 16" id="KW-0378">Hydrolase</keyword>
<evidence type="ECO:0000256" key="5">
    <source>
        <dbReference type="ARBA" id="ARBA00022519"/>
    </source>
</evidence>
<evidence type="ECO:0000256" key="8">
    <source>
        <dbReference type="ARBA" id="ARBA00022801"/>
    </source>
</evidence>
<dbReference type="GO" id="GO:0071555">
    <property type="term" value="P:cell wall organization"/>
    <property type="evidence" value="ECO:0007669"/>
    <property type="project" value="UniProtKB-KW"/>
</dbReference>
<dbReference type="GO" id="GO:0009002">
    <property type="term" value="F:serine-type D-Ala-D-Ala carboxypeptidase activity"/>
    <property type="evidence" value="ECO:0007669"/>
    <property type="project" value="UniProtKB-EC"/>
</dbReference>
<evidence type="ECO:0000256" key="13">
    <source>
        <dbReference type="ARBA" id="ARBA00023316"/>
    </source>
</evidence>
<dbReference type="InterPro" id="IPR036138">
    <property type="entry name" value="PBP_dimer_sf"/>
</dbReference>
<dbReference type="InterPro" id="IPR001460">
    <property type="entry name" value="PCN-bd_Tpept"/>
</dbReference>
<keyword evidence="4" id="KW-1003">Cell membrane</keyword>
<organism evidence="16 17">
    <name type="scientific">Euhalothece natronophila Z-M001</name>
    <dbReference type="NCBI Taxonomy" id="522448"/>
    <lineage>
        <taxon>Bacteria</taxon>
        <taxon>Bacillati</taxon>
        <taxon>Cyanobacteriota</taxon>
        <taxon>Cyanophyceae</taxon>
        <taxon>Oscillatoriophycideae</taxon>
        <taxon>Chroococcales</taxon>
        <taxon>Halothecacae</taxon>
        <taxon>Halothece cluster</taxon>
        <taxon>Euhalothece</taxon>
    </lineage>
</organism>
<keyword evidence="6" id="KW-0645">Protease</keyword>
<evidence type="ECO:0000256" key="6">
    <source>
        <dbReference type="ARBA" id="ARBA00022670"/>
    </source>
</evidence>
<keyword evidence="5" id="KW-0997">Cell inner membrane</keyword>
<comment type="subcellular location">
    <subcellularLocation>
        <location evidence="2">Cell membrane</location>
    </subcellularLocation>
    <subcellularLocation>
        <location evidence="1">Membrane</location>
        <topology evidence="1">Single-pass membrane protein</topology>
    </subcellularLocation>
</comment>
<dbReference type="InterPro" id="IPR017790">
    <property type="entry name" value="Penicillin-binding_protein_2"/>
</dbReference>
<dbReference type="EMBL" id="CP042326">
    <property type="protein sequence ID" value="QDZ41513.1"/>
    <property type="molecule type" value="Genomic_DNA"/>
</dbReference>
<evidence type="ECO:0000256" key="4">
    <source>
        <dbReference type="ARBA" id="ARBA00022475"/>
    </source>
</evidence>
<keyword evidence="7" id="KW-0812">Transmembrane</keyword>
<dbReference type="EC" id="3.4.16.4" evidence="16"/>
<dbReference type="GO" id="GO:0008658">
    <property type="term" value="F:penicillin binding"/>
    <property type="evidence" value="ECO:0007669"/>
    <property type="project" value="InterPro"/>
</dbReference>
<evidence type="ECO:0000313" key="17">
    <source>
        <dbReference type="Proteomes" id="UP000318453"/>
    </source>
</evidence>
<dbReference type="InterPro" id="IPR005311">
    <property type="entry name" value="PBP_dimer"/>
</dbReference>
<dbReference type="PANTHER" id="PTHR30627:SF2">
    <property type="entry name" value="PEPTIDOGLYCAN D,D-TRANSPEPTIDASE MRDA"/>
    <property type="match status" value="1"/>
</dbReference>
<evidence type="ECO:0000256" key="3">
    <source>
        <dbReference type="ARBA" id="ARBA00007171"/>
    </source>
</evidence>
<comment type="similarity">
    <text evidence="3">Belongs to the transpeptidase family.</text>
</comment>